<dbReference type="EMBL" id="JBHSAT010000004">
    <property type="protein sequence ID" value="MFC3877259.1"/>
    <property type="molecule type" value="Genomic_DNA"/>
</dbReference>
<reference evidence="4" key="1">
    <citation type="journal article" date="2019" name="Int. J. Syst. Evol. Microbiol.">
        <title>The Global Catalogue of Microorganisms (GCM) 10K type strain sequencing project: providing services to taxonomists for standard genome sequencing and annotation.</title>
        <authorList>
            <consortium name="The Broad Institute Genomics Platform"/>
            <consortium name="The Broad Institute Genome Sequencing Center for Infectious Disease"/>
            <person name="Wu L."/>
            <person name="Ma J."/>
        </authorList>
    </citation>
    <scope>NUCLEOTIDE SEQUENCE [LARGE SCALE GENOMIC DNA]</scope>
    <source>
        <strain evidence="4">CECT 8979</strain>
    </source>
</reference>
<keyword evidence="1" id="KW-0472">Membrane</keyword>
<feature type="transmembrane region" description="Helical" evidence="1">
    <location>
        <begin position="134"/>
        <end position="154"/>
    </location>
</feature>
<comment type="caution">
    <text evidence="3">The sequence shown here is derived from an EMBL/GenBank/DDBJ whole genome shotgun (WGS) entry which is preliminary data.</text>
</comment>
<feature type="transmembrane region" description="Helical" evidence="1">
    <location>
        <begin position="106"/>
        <end position="127"/>
    </location>
</feature>
<dbReference type="PANTHER" id="PTHR14969">
    <property type="entry name" value="SPHINGOSINE-1-PHOSPHATE PHOSPHOHYDROLASE"/>
    <property type="match status" value="1"/>
</dbReference>
<dbReference type="Pfam" id="PF01569">
    <property type="entry name" value="PAP2"/>
    <property type="match status" value="1"/>
</dbReference>
<dbReference type="Gene3D" id="1.20.144.10">
    <property type="entry name" value="Phosphatidic acid phosphatase type 2/haloperoxidase"/>
    <property type="match status" value="1"/>
</dbReference>
<keyword evidence="4" id="KW-1185">Reference proteome</keyword>
<evidence type="ECO:0000313" key="4">
    <source>
        <dbReference type="Proteomes" id="UP001595812"/>
    </source>
</evidence>
<keyword evidence="1" id="KW-1133">Transmembrane helix</keyword>
<accession>A0ABV8AKT7</accession>
<name>A0ABV8AKT7_9FLAO</name>
<gene>
    <name evidence="3" type="ORF">ACFOSX_08455</name>
</gene>
<feature type="transmembrane region" description="Helical" evidence="1">
    <location>
        <begin position="55"/>
        <end position="74"/>
    </location>
</feature>
<feature type="transmembrane region" description="Helical" evidence="1">
    <location>
        <begin position="26"/>
        <end position="48"/>
    </location>
</feature>
<dbReference type="RefSeq" id="WP_386099207.1">
    <property type="nucleotide sequence ID" value="NZ_JBHSAT010000004.1"/>
</dbReference>
<evidence type="ECO:0000259" key="2">
    <source>
        <dbReference type="SMART" id="SM00014"/>
    </source>
</evidence>
<feature type="domain" description="Phosphatidic acid phosphatase type 2/haloperoxidase" evidence="2">
    <location>
        <begin position="59"/>
        <end position="175"/>
    </location>
</feature>
<evidence type="ECO:0000256" key="1">
    <source>
        <dbReference type="SAM" id="Phobius"/>
    </source>
</evidence>
<dbReference type="PANTHER" id="PTHR14969:SF13">
    <property type="entry name" value="AT30094P"/>
    <property type="match status" value="1"/>
</dbReference>
<feature type="transmembrane region" description="Helical" evidence="1">
    <location>
        <begin position="160"/>
        <end position="177"/>
    </location>
</feature>
<dbReference type="SUPFAM" id="SSF48317">
    <property type="entry name" value="Acid phosphatase/Vanadium-dependent haloperoxidase"/>
    <property type="match status" value="1"/>
</dbReference>
<keyword evidence="1" id="KW-0812">Transmembrane</keyword>
<dbReference type="Proteomes" id="UP001595812">
    <property type="component" value="Unassembled WGS sequence"/>
</dbReference>
<organism evidence="3 4">
    <name type="scientific">Winogradskyella maritima</name>
    <dbReference type="NCBI Taxonomy" id="1517766"/>
    <lineage>
        <taxon>Bacteria</taxon>
        <taxon>Pseudomonadati</taxon>
        <taxon>Bacteroidota</taxon>
        <taxon>Flavobacteriia</taxon>
        <taxon>Flavobacteriales</taxon>
        <taxon>Flavobacteriaceae</taxon>
        <taxon>Winogradskyella</taxon>
    </lineage>
</organism>
<dbReference type="InterPro" id="IPR036938">
    <property type="entry name" value="PAP2/HPO_sf"/>
</dbReference>
<sequence length="188" mass="21676">MEQFFQSDWDLFLFLNNLGNETLDPVMLAITNEFTFVPLYTLLLYLIYRKQGVKPLILVVLVTVIMITFTDQLTNVVKHYFERPRPCRQPGVMETARFIAERCGPFGFFSGHSSNSMAAAIFGGLILKPYYKKLIYILVVWSIIVGFSRIYVGVHYPTDLLFGFMFGAISGFAFYKLDVFLKRQFIDA</sequence>
<dbReference type="SMART" id="SM00014">
    <property type="entry name" value="acidPPc"/>
    <property type="match status" value="1"/>
</dbReference>
<evidence type="ECO:0000313" key="3">
    <source>
        <dbReference type="EMBL" id="MFC3877259.1"/>
    </source>
</evidence>
<proteinExistence type="predicted"/>
<protein>
    <submittedName>
        <fullName evidence="3">Phosphatase PAP2 family protein</fullName>
    </submittedName>
</protein>
<dbReference type="InterPro" id="IPR000326">
    <property type="entry name" value="PAP2/HPO"/>
</dbReference>